<accession>A0AAW1VP79</accession>
<dbReference type="Proteomes" id="UP001457282">
    <property type="component" value="Unassembled WGS sequence"/>
</dbReference>
<organism evidence="1 2">
    <name type="scientific">Rubus argutus</name>
    <name type="common">Southern blackberry</name>
    <dbReference type="NCBI Taxonomy" id="59490"/>
    <lineage>
        <taxon>Eukaryota</taxon>
        <taxon>Viridiplantae</taxon>
        <taxon>Streptophyta</taxon>
        <taxon>Embryophyta</taxon>
        <taxon>Tracheophyta</taxon>
        <taxon>Spermatophyta</taxon>
        <taxon>Magnoliopsida</taxon>
        <taxon>eudicotyledons</taxon>
        <taxon>Gunneridae</taxon>
        <taxon>Pentapetalae</taxon>
        <taxon>rosids</taxon>
        <taxon>fabids</taxon>
        <taxon>Rosales</taxon>
        <taxon>Rosaceae</taxon>
        <taxon>Rosoideae</taxon>
        <taxon>Rosoideae incertae sedis</taxon>
        <taxon>Rubus</taxon>
    </lineage>
</organism>
<protein>
    <submittedName>
        <fullName evidence="1">Uncharacterized protein</fullName>
    </submittedName>
</protein>
<dbReference type="AlphaFoldDB" id="A0AAW1VP79"/>
<evidence type="ECO:0000313" key="2">
    <source>
        <dbReference type="Proteomes" id="UP001457282"/>
    </source>
</evidence>
<proteinExistence type="predicted"/>
<reference evidence="1 2" key="1">
    <citation type="journal article" date="2023" name="G3 (Bethesda)">
        <title>A chromosome-length genome assembly and annotation of blackberry (Rubus argutus, cv. 'Hillquist').</title>
        <authorList>
            <person name="Bruna T."/>
            <person name="Aryal R."/>
            <person name="Dudchenko O."/>
            <person name="Sargent D.J."/>
            <person name="Mead D."/>
            <person name="Buti M."/>
            <person name="Cavallini A."/>
            <person name="Hytonen T."/>
            <person name="Andres J."/>
            <person name="Pham M."/>
            <person name="Weisz D."/>
            <person name="Mascagni F."/>
            <person name="Usai G."/>
            <person name="Natali L."/>
            <person name="Bassil N."/>
            <person name="Fernandez G.E."/>
            <person name="Lomsadze A."/>
            <person name="Armour M."/>
            <person name="Olukolu B."/>
            <person name="Poorten T."/>
            <person name="Britton C."/>
            <person name="Davik J."/>
            <person name="Ashrafi H."/>
            <person name="Aiden E.L."/>
            <person name="Borodovsky M."/>
            <person name="Worthington M."/>
        </authorList>
    </citation>
    <scope>NUCLEOTIDE SEQUENCE [LARGE SCALE GENOMIC DNA]</scope>
    <source>
        <strain evidence="1">PI 553951</strain>
    </source>
</reference>
<dbReference type="EMBL" id="JBEDUW010000175">
    <property type="protein sequence ID" value="KAK9904648.1"/>
    <property type="molecule type" value="Genomic_DNA"/>
</dbReference>
<gene>
    <name evidence="1" type="ORF">M0R45_000493</name>
</gene>
<name>A0AAW1VP79_RUBAR</name>
<sequence length="85" mass="9050">MAGTTSGWRGAWAWLRSLSWRPSGAVSEGDWRVVLTGALPLPAAYGLDGATELAWMGVKEGWIDGLGCGLMYLWIGVANHGQSDT</sequence>
<comment type="caution">
    <text evidence="1">The sequence shown here is derived from an EMBL/GenBank/DDBJ whole genome shotgun (WGS) entry which is preliminary data.</text>
</comment>
<keyword evidence="2" id="KW-1185">Reference proteome</keyword>
<evidence type="ECO:0000313" key="1">
    <source>
        <dbReference type="EMBL" id="KAK9904648.1"/>
    </source>
</evidence>